<dbReference type="InterPro" id="IPR050237">
    <property type="entry name" value="ATP-dep_AMP-bd_enzyme"/>
</dbReference>
<evidence type="ECO:0000259" key="4">
    <source>
        <dbReference type="Pfam" id="PF13193"/>
    </source>
</evidence>
<dbReference type="Gene3D" id="3.40.50.12780">
    <property type="entry name" value="N-terminal domain of ligase-like"/>
    <property type="match status" value="1"/>
</dbReference>
<organism evidence="5 6">
    <name type="scientific">Antricoccus suffuscus</name>
    <dbReference type="NCBI Taxonomy" id="1629062"/>
    <lineage>
        <taxon>Bacteria</taxon>
        <taxon>Bacillati</taxon>
        <taxon>Actinomycetota</taxon>
        <taxon>Actinomycetes</taxon>
        <taxon>Geodermatophilales</taxon>
        <taxon>Antricoccaceae</taxon>
        <taxon>Antricoccus</taxon>
    </lineage>
</organism>
<dbReference type="PANTHER" id="PTHR43767">
    <property type="entry name" value="LONG-CHAIN-FATTY-ACID--COA LIGASE"/>
    <property type="match status" value="1"/>
</dbReference>
<dbReference type="RefSeq" id="WP_238145495.1">
    <property type="nucleotide sequence ID" value="NZ_PVUE01000019.1"/>
</dbReference>
<dbReference type="InterPro" id="IPR042099">
    <property type="entry name" value="ANL_N_sf"/>
</dbReference>
<feature type="domain" description="AMP-binding enzyme C-terminal" evidence="4">
    <location>
        <begin position="468"/>
        <end position="543"/>
    </location>
</feature>
<comment type="caution">
    <text evidence="5">The sequence shown here is derived from an EMBL/GenBank/DDBJ whole genome shotgun (WGS) entry which is preliminary data.</text>
</comment>
<comment type="similarity">
    <text evidence="1">Belongs to the ATP-dependent AMP-binding enzyme family.</text>
</comment>
<dbReference type="EMBL" id="PVUE01000019">
    <property type="protein sequence ID" value="PRZ39058.1"/>
    <property type="molecule type" value="Genomic_DNA"/>
</dbReference>
<dbReference type="PANTHER" id="PTHR43767:SF1">
    <property type="entry name" value="NONRIBOSOMAL PEPTIDE SYNTHASE PES1 (EUROFUNG)-RELATED"/>
    <property type="match status" value="1"/>
</dbReference>
<protein>
    <submittedName>
        <fullName evidence="5">Long-chain acyl-CoA synthetase</fullName>
    </submittedName>
</protein>
<dbReference type="PROSITE" id="PS00455">
    <property type="entry name" value="AMP_BINDING"/>
    <property type="match status" value="1"/>
</dbReference>
<dbReference type="FunFam" id="3.30.300.30:FF:000008">
    <property type="entry name" value="2,3-dihydroxybenzoate-AMP ligase"/>
    <property type="match status" value="1"/>
</dbReference>
<evidence type="ECO:0000313" key="6">
    <source>
        <dbReference type="Proteomes" id="UP000237752"/>
    </source>
</evidence>
<name>A0A2T0ZSI6_9ACTN</name>
<dbReference type="Pfam" id="PF13193">
    <property type="entry name" value="AMP-binding_C"/>
    <property type="match status" value="1"/>
</dbReference>
<proteinExistence type="inferred from homology"/>
<evidence type="ECO:0000256" key="1">
    <source>
        <dbReference type="ARBA" id="ARBA00006432"/>
    </source>
</evidence>
<dbReference type="SUPFAM" id="SSF56801">
    <property type="entry name" value="Acetyl-CoA synthetase-like"/>
    <property type="match status" value="1"/>
</dbReference>
<dbReference type="GO" id="GO:0016878">
    <property type="term" value="F:acid-thiol ligase activity"/>
    <property type="evidence" value="ECO:0007669"/>
    <property type="project" value="UniProtKB-ARBA"/>
</dbReference>
<reference evidence="5 6" key="1">
    <citation type="submission" date="2018-03" db="EMBL/GenBank/DDBJ databases">
        <title>Genomic Encyclopedia of Archaeal and Bacterial Type Strains, Phase II (KMG-II): from individual species to whole genera.</title>
        <authorList>
            <person name="Goeker M."/>
        </authorList>
    </citation>
    <scope>NUCLEOTIDE SEQUENCE [LARGE SCALE GENOMIC DNA]</scope>
    <source>
        <strain evidence="5 6">DSM 100065</strain>
    </source>
</reference>
<dbReference type="Gene3D" id="3.30.300.30">
    <property type="match status" value="1"/>
</dbReference>
<dbReference type="AlphaFoldDB" id="A0A2T0ZSI6"/>
<feature type="domain" description="AMP-dependent synthetase/ligase" evidence="3">
    <location>
        <begin position="35"/>
        <end position="417"/>
    </location>
</feature>
<sequence>MTDPVSTDERPWLKRYPASYPSGFEPEYANLAEVFAATVARDPDATIVRYFDFDMSVAQLDAASDAVAAGLTDHGIVKGDRVALYLQNIPQFLIAMIGVFKVGAAIVTINPMNRQRELAYQLKDSGAKALVCLQSLYDVAAEVVPDTDVALVLTTSELRYQTRNDQRVLGKSVDVATGGSDLEEFIERYRGVAPPAPQIDPEDLAGLCYTSGTTGEPKGAMLLHRNLIFAAQNKVMWNQITPTDAVYAVAPFFHLTGLINHLFVGMYAGIPIAMTFRFDPIVGAEEVRDKRLTLTTGPITIFIAWLNNSSVKREHLASMRQIASGGAPVPPQIVADFEEKFGKYIQIGYGMTESSAGTHTVPIGMRAPIDPASNAISVGLPVFNTMARVIDDQGVPLPPGVVGQLQVEGPGVIAGYWQLPEATAEAMPRPRCINTGDIGMMDEDGWFYIVDRMKDMISASGFKVWPREVEDVLYSHPAVREAAVVGVPDDYRGETVKAVVSLAEGKTATAAEIQEFCKAQMAVYKYPRFVEIVDELPKNASGKILRRELRLT</sequence>
<keyword evidence="6" id="KW-1185">Reference proteome</keyword>
<dbReference type="InterPro" id="IPR045851">
    <property type="entry name" value="AMP-bd_C_sf"/>
</dbReference>
<keyword evidence="2" id="KW-0436">Ligase</keyword>
<dbReference type="InterPro" id="IPR025110">
    <property type="entry name" value="AMP-bd_C"/>
</dbReference>
<dbReference type="InterPro" id="IPR000873">
    <property type="entry name" value="AMP-dep_synth/lig_dom"/>
</dbReference>
<evidence type="ECO:0000259" key="3">
    <source>
        <dbReference type="Pfam" id="PF00501"/>
    </source>
</evidence>
<dbReference type="Pfam" id="PF00501">
    <property type="entry name" value="AMP-binding"/>
    <property type="match status" value="1"/>
</dbReference>
<evidence type="ECO:0000256" key="2">
    <source>
        <dbReference type="ARBA" id="ARBA00022598"/>
    </source>
</evidence>
<gene>
    <name evidence="5" type="ORF">CLV47_1194</name>
</gene>
<dbReference type="InterPro" id="IPR020845">
    <property type="entry name" value="AMP-binding_CS"/>
</dbReference>
<accession>A0A2T0ZSI6</accession>
<dbReference type="Proteomes" id="UP000237752">
    <property type="component" value="Unassembled WGS sequence"/>
</dbReference>
<evidence type="ECO:0000313" key="5">
    <source>
        <dbReference type="EMBL" id="PRZ39058.1"/>
    </source>
</evidence>